<dbReference type="Proteomes" id="UP000054725">
    <property type="component" value="Unassembled WGS sequence"/>
</dbReference>
<name>A0A0W0WP31_9GAMM</name>
<evidence type="ECO:0000313" key="3">
    <source>
        <dbReference type="EMBL" id="KTD34090.1"/>
    </source>
</evidence>
<dbReference type="Gene3D" id="1.20.120.1720">
    <property type="match status" value="1"/>
</dbReference>
<protein>
    <submittedName>
        <fullName evidence="3">Oxidoreductase</fullName>
    </submittedName>
</protein>
<evidence type="ECO:0000259" key="1">
    <source>
        <dbReference type="Pfam" id="PF18363"/>
    </source>
</evidence>
<gene>
    <name evidence="3" type="ORF">Lnau_2060</name>
</gene>
<dbReference type="RefSeq" id="WP_058505072.1">
    <property type="nucleotide sequence ID" value="NZ_CAAAIF010000018.1"/>
</dbReference>
<dbReference type="STRING" id="45070.Lnau_2060"/>
<keyword evidence="4" id="KW-1185">Reference proteome</keyword>
<sequence>MPINKIVRVAEGIELTEELLANLKRILDVEKITIERPSDSPKLQKIYKKRIEILYQAFNFVLETTPLKPGSDLKLLKKYLVWCKAQCALPDEADIKIYQNLLSQYTALLIGGLLDYCDVTHSDTAKGAEEIAAELLNAAEEYVIMKKGGYDIVTLVQMDIYNPKDLVMLWDEQLPPCSEETLADLERIDKSPIQTTPQWFRQLPSEQQIYFHSIKNLDISIRDLKFQLNNFQLTTWPAIKALYEAKKTHSAVFQQSLKSIRDNVRLPAWFTALSFEQQRFLKQLITAKSEELGSNTTLLQDLAGIKEQRMPAWYSFINSDQQNFIGALFSSQNSTITDFELCIKKLEETFADIASKNSEKFVKDVENLRKLPYWFLTLENYEQRFLKTGIHQVSKETGKLADAVAFVPSRQRRVPGLANFRRLHSSILDIQGNTLEQHEPSYGFAHLVPRDELKKPQHVLDVHTRRNMKTVLQYGDFFIFQTLISPVRGNYPDYELEQQRQGVLRWVAETKKEVTIIPTNHALNFAKHFDYTTSDNPNCLLILKRAESFLLLNQLPELEGSWDESGIKELVAEAFSDLKKSPLDESKIKDKLIGFIKANIEKFQPSSNWQPVFVKHLSTLYRRESDVEGYAAYRQEQKDLAELAREYKSILNSGPGTATFRDYNGRELFLSTYERLLAPKIGAKICGGCVSCKDREWIVRCHTMAALVYQRKYGECPSLSDLGKKRENFVNIVADIFAWGHGFAGADKNAEGCFGTKHIDSYLPSDIVTAIKERVKNPSAIEIYNTLASNNEVAEIGNALDLIKPGFSKFIMQALKLSDENQLETLSRLSVVLQEKKYWQANISYMASFFKSGPNGIGQMQDRMNTRKERANRVFILADIYSDTQLLPKERSDRFDPTQRIYDCILELNAAPDPNAIVPDILKRLEQIKIEAYEYNSGIMKVGV</sequence>
<dbReference type="AlphaFoldDB" id="A0A0W0WP31"/>
<dbReference type="InterPro" id="IPR040769">
    <property type="entry name" value="PI_PP_I"/>
</dbReference>
<evidence type="ECO:0000313" key="4">
    <source>
        <dbReference type="Proteomes" id="UP000054725"/>
    </source>
</evidence>
<dbReference type="EMBL" id="LNYO01000019">
    <property type="protein sequence ID" value="KTD34090.1"/>
    <property type="molecule type" value="Genomic_DNA"/>
</dbReference>
<dbReference type="Gene3D" id="1.10.520.60">
    <property type="match status" value="1"/>
</dbReference>
<comment type="caution">
    <text evidence="3">The sequence shown here is derived from an EMBL/GenBank/DDBJ whole genome shotgun (WGS) entry which is preliminary data.</text>
</comment>
<proteinExistence type="predicted"/>
<dbReference type="InterPro" id="IPR041034">
    <property type="entry name" value="PI_PP_C"/>
</dbReference>
<dbReference type="PATRIC" id="fig|45070.6.peg.2172"/>
<dbReference type="OrthoDB" id="5650789at2"/>
<dbReference type="Pfam" id="PF18363">
    <property type="entry name" value="PI_PP_I"/>
    <property type="match status" value="1"/>
</dbReference>
<dbReference type="Pfam" id="PF18365">
    <property type="entry name" value="PI_PP_C"/>
    <property type="match status" value="1"/>
</dbReference>
<feature type="domain" description="Phosphoinositide phosphatase C-terminal" evidence="2">
    <location>
        <begin position="816"/>
        <end position="935"/>
    </location>
</feature>
<organism evidence="3 4">
    <name type="scientific">Legionella nautarum</name>
    <dbReference type="NCBI Taxonomy" id="45070"/>
    <lineage>
        <taxon>Bacteria</taxon>
        <taxon>Pseudomonadati</taxon>
        <taxon>Pseudomonadota</taxon>
        <taxon>Gammaproteobacteria</taxon>
        <taxon>Legionellales</taxon>
        <taxon>Legionellaceae</taxon>
        <taxon>Legionella</taxon>
    </lineage>
</organism>
<feature type="domain" description="Phosphoinositide phosphatase insertion" evidence="1">
    <location>
        <begin position="196"/>
        <end position="292"/>
    </location>
</feature>
<accession>A0A0W0WP31</accession>
<evidence type="ECO:0000259" key="2">
    <source>
        <dbReference type="Pfam" id="PF18365"/>
    </source>
</evidence>
<reference evidence="3 4" key="1">
    <citation type="submission" date="2015-11" db="EMBL/GenBank/DDBJ databases">
        <title>Genomic analysis of 38 Legionella species identifies large and diverse effector repertoires.</title>
        <authorList>
            <person name="Burstein D."/>
            <person name="Amaro F."/>
            <person name="Zusman T."/>
            <person name="Lifshitz Z."/>
            <person name="Cohen O."/>
            <person name="Gilbert J.A."/>
            <person name="Pupko T."/>
            <person name="Shuman H.A."/>
            <person name="Segal G."/>
        </authorList>
    </citation>
    <scope>NUCLEOTIDE SEQUENCE [LARGE SCALE GENOMIC DNA]</scope>
    <source>
        <strain evidence="3 4">ATCC 49506</strain>
    </source>
</reference>